<gene>
    <name evidence="2" type="ORF">BDV98DRAFT_569070</name>
</gene>
<sequence length="233" mass="24965">MQQDDSLTSQFQSSAAFVVPSSLRATHAHRAHLLSKDLVYAESSREDPRQFPPCTSCGSFLFGTRTSRTSATRPRIDHEKLIIRTCAGCGLVTRQRVASGTASQFPAARRHKAKASTGAKVQGATTHLQQRANRIATAASTPVSISPSNPKPTTAPPIIAGAVASTPMSLTRPSPTVSASAPAEDKTGKKSRTKKKGGLQDMLARNRNQEREKQSQDKKRTQANLGDFLSSLS</sequence>
<evidence type="ECO:0000313" key="2">
    <source>
        <dbReference type="EMBL" id="TFL00481.1"/>
    </source>
</evidence>
<organism evidence="2 3">
    <name type="scientific">Pterulicium gracile</name>
    <dbReference type="NCBI Taxonomy" id="1884261"/>
    <lineage>
        <taxon>Eukaryota</taxon>
        <taxon>Fungi</taxon>
        <taxon>Dikarya</taxon>
        <taxon>Basidiomycota</taxon>
        <taxon>Agaricomycotina</taxon>
        <taxon>Agaricomycetes</taxon>
        <taxon>Agaricomycetidae</taxon>
        <taxon>Agaricales</taxon>
        <taxon>Pleurotineae</taxon>
        <taxon>Pterulaceae</taxon>
        <taxon>Pterulicium</taxon>
    </lineage>
</organism>
<feature type="compositionally biased region" description="Polar residues" evidence="1">
    <location>
        <begin position="123"/>
        <end position="148"/>
    </location>
</feature>
<dbReference type="AlphaFoldDB" id="A0A5C3QJ47"/>
<protein>
    <recommendedName>
        <fullName evidence="4">RNAse P Rpr2/Rpp21/SNM1 subunit domain-containing protein</fullName>
    </recommendedName>
</protein>
<dbReference type="Proteomes" id="UP000305067">
    <property type="component" value="Unassembled WGS sequence"/>
</dbReference>
<accession>A0A5C3QJ47</accession>
<evidence type="ECO:0000313" key="3">
    <source>
        <dbReference type="Proteomes" id="UP000305067"/>
    </source>
</evidence>
<evidence type="ECO:0000256" key="1">
    <source>
        <dbReference type="SAM" id="MobiDB-lite"/>
    </source>
</evidence>
<dbReference type="EMBL" id="ML178828">
    <property type="protein sequence ID" value="TFL00481.1"/>
    <property type="molecule type" value="Genomic_DNA"/>
</dbReference>
<name>A0A5C3QJ47_9AGAR</name>
<evidence type="ECO:0008006" key="4">
    <source>
        <dbReference type="Google" id="ProtNLM"/>
    </source>
</evidence>
<feature type="compositionally biased region" description="Polar residues" evidence="1">
    <location>
        <begin position="166"/>
        <end position="179"/>
    </location>
</feature>
<keyword evidence="3" id="KW-1185">Reference proteome</keyword>
<feature type="compositionally biased region" description="Basic and acidic residues" evidence="1">
    <location>
        <begin position="207"/>
        <end position="220"/>
    </location>
</feature>
<reference evidence="2 3" key="1">
    <citation type="journal article" date="2019" name="Nat. Ecol. Evol.">
        <title>Megaphylogeny resolves global patterns of mushroom evolution.</title>
        <authorList>
            <person name="Varga T."/>
            <person name="Krizsan K."/>
            <person name="Foldi C."/>
            <person name="Dima B."/>
            <person name="Sanchez-Garcia M."/>
            <person name="Sanchez-Ramirez S."/>
            <person name="Szollosi G.J."/>
            <person name="Szarkandi J.G."/>
            <person name="Papp V."/>
            <person name="Albert L."/>
            <person name="Andreopoulos W."/>
            <person name="Angelini C."/>
            <person name="Antonin V."/>
            <person name="Barry K.W."/>
            <person name="Bougher N.L."/>
            <person name="Buchanan P."/>
            <person name="Buyck B."/>
            <person name="Bense V."/>
            <person name="Catcheside P."/>
            <person name="Chovatia M."/>
            <person name="Cooper J."/>
            <person name="Damon W."/>
            <person name="Desjardin D."/>
            <person name="Finy P."/>
            <person name="Geml J."/>
            <person name="Haridas S."/>
            <person name="Hughes K."/>
            <person name="Justo A."/>
            <person name="Karasinski D."/>
            <person name="Kautmanova I."/>
            <person name="Kiss B."/>
            <person name="Kocsube S."/>
            <person name="Kotiranta H."/>
            <person name="LaButti K.M."/>
            <person name="Lechner B.E."/>
            <person name="Liimatainen K."/>
            <person name="Lipzen A."/>
            <person name="Lukacs Z."/>
            <person name="Mihaltcheva S."/>
            <person name="Morgado L.N."/>
            <person name="Niskanen T."/>
            <person name="Noordeloos M.E."/>
            <person name="Ohm R.A."/>
            <person name="Ortiz-Santana B."/>
            <person name="Ovrebo C."/>
            <person name="Racz N."/>
            <person name="Riley R."/>
            <person name="Savchenko A."/>
            <person name="Shiryaev A."/>
            <person name="Soop K."/>
            <person name="Spirin V."/>
            <person name="Szebenyi C."/>
            <person name="Tomsovsky M."/>
            <person name="Tulloss R.E."/>
            <person name="Uehling J."/>
            <person name="Grigoriev I.V."/>
            <person name="Vagvolgyi C."/>
            <person name="Papp T."/>
            <person name="Martin F.M."/>
            <person name="Miettinen O."/>
            <person name="Hibbett D.S."/>
            <person name="Nagy L.G."/>
        </authorList>
    </citation>
    <scope>NUCLEOTIDE SEQUENCE [LARGE SCALE GENOMIC DNA]</scope>
    <source>
        <strain evidence="2 3">CBS 309.79</strain>
    </source>
</reference>
<feature type="region of interest" description="Disordered" evidence="1">
    <location>
        <begin position="100"/>
        <end position="233"/>
    </location>
</feature>
<proteinExistence type="predicted"/>